<dbReference type="InterPro" id="IPR006119">
    <property type="entry name" value="Resolv_N"/>
</dbReference>
<dbReference type="PANTHER" id="PTHR30461">
    <property type="entry name" value="DNA-INVERTASE FROM LAMBDOID PROPHAGE"/>
    <property type="match status" value="1"/>
</dbReference>
<dbReference type="SMART" id="SM00857">
    <property type="entry name" value="Resolvase"/>
    <property type="match status" value="1"/>
</dbReference>
<dbReference type="SUPFAM" id="SSF53041">
    <property type="entry name" value="Resolvase-like"/>
    <property type="match status" value="1"/>
</dbReference>
<dbReference type="GO" id="GO:0000150">
    <property type="term" value="F:DNA strand exchange activity"/>
    <property type="evidence" value="ECO:0007669"/>
    <property type="project" value="InterPro"/>
</dbReference>
<keyword evidence="1" id="KW-0175">Coiled coil</keyword>
<name>D6TC98_KTERA</name>
<dbReference type="STRING" id="485913.Krac_11504"/>
<dbReference type="InParanoid" id="D6TC98"/>
<proteinExistence type="predicted"/>
<evidence type="ECO:0000313" key="4">
    <source>
        <dbReference type="Proteomes" id="UP000004508"/>
    </source>
</evidence>
<feature type="coiled-coil region" evidence="1">
    <location>
        <begin position="462"/>
        <end position="539"/>
    </location>
</feature>
<protein>
    <submittedName>
        <fullName evidence="3">Resolvase domain protein</fullName>
    </submittedName>
</protein>
<dbReference type="InterPro" id="IPR038109">
    <property type="entry name" value="DNA_bind_recomb_sf"/>
</dbReference>
<dbReference type="GO" id="GO:0003677">
    <property type="term" value="F:DNA binding"/>
    <property type="evidence" value="ECO:0007669"/>
    <property type="project" value="InterPro"/>
</dbReference>
<dbReference type="Gene3D" id="3.40.50.1390">
    <property type="entry name" value="Resolvase, N-terminal catalytic domain"/>
    <property type="match status" value="1"/>
</dbReference>
<evidence type="ECO:0000313" key="3">
    <source>
        <dbReference type="EMBL" id="EFH89915.1"/>
    </source>
</evidence>
<dbReference type="AlphaFoldDB" id="D6TC98"/>
<accession>D6TC98</accession>
<sequence>MTRRRLKSQQELEEERQEAKRYLLGNFTLPTDKLLLLYARQSSIKQVLHNVYSALQQTEDLIERGLDLGWTREQITLFVENKLTKDGKIRSVSGTIPIEDREGLSTIVEHVKAGGVGAIMCVDVSRLTRDADLYDATKLAKTCRENHVLIVTNNTVYDFNNPNRDDLSAFIDEAKAAAKFIRDHIKGKMLKNRTKKAKMGRLANGVAPVGLMRDETGDSLVPSPHAPYISALYKRFRQLDADFALLYREVAGKLLFPETKGIEPKSMYLKRIKGGWTIASRLGLKNLLTNFAYDGHLVFNREVVKRNAHPAIVDHSDWLYAFEHLSDTDLDGNDIEKPEKAIRYTQKGSTNNALLAGRRHDGRPVLEGVAGERVHFGLSNWKNVGGAYVIDLRQNNAVGNFIGKVDTDTLDAVVVDRLMLRLEVYKANDFSQNDFTRTMWQQVRDKSMIAAFEKEEETTPATNKLQKDIDDLKTEVARVSRRISVAQDLMSDDELREAYASKARLSKRLAKLEDRQKQQETLEADAKQAEKDIEDAYEQWHGWDIERRRRFIRLVTQSITFKKLAGGWFKLEITWCPFPGIDLCTTEYALIWMRSHPVWTEEDKALLREHFSTDSRSHILHLFYTRTWSSIKTMASELGLKRLTPKKQADTDISKTMCLLDKDIIDMYELSMKEPEQWVWWRQSEIVNGDMGSGAGDRP</sequence>
<organism evidence="3 4">
    <name type="scientific">Ktedonobacter racemifer DSM 44963</name>
    <dbReference type="NCBI Taxonomy" id="485913"/>
    <lineage>
        <taxon>Bacteria</taxon>
        <taxon>Bacillati</taxon>
        <taxon>Chloroflexota</taxon>
        <taxon>Ktedonobacteria</taxon>
        <taxon>Ktedonobacterales</taxon>
        <taxon>Ktedonobacteraceae</taxon>
        <taxon>Ktedonobacter</taxon>
    </lineage>
</organism>
<dbReference type="RefSeq" id="WP_007906878.1">
    <property type="nucleotide sequence ID" value="NZ_ADVG01000001.1"/>
</dbReference>
<evidence type="ECO:0000256" key="1">
    <source>
        <dbReference type="SAM" id="Coils"/>
    </source>
</evidence>
<dbReference type="Pfam" id="PF00239">
    <property type="entry name" value="Resolvase"/>
    <property type="match status" value="1"/>
</dbReference>
<dbReference type="EMBL" id="ADVG01000001">
    <property type="protein sequence ID" value="EFH89915.1"/>
    <property type="molecule type" value="Genomic_DNA"/>
</dbReference>
<dbReference type="Gene3D" id="3.90.1750.20">
    <property type="entry name" value="Putative Large Serine Recombinase, Chain B, Domain 2"/>
    <property type="match status" value="1"/>
</dbReference>
<gene>
    <name evidence="3" type="ORF">Krac_11504</name>
</gene>
<dbReference type="eggNOG" id="COG1961">
    <property type="taxonomic scope" value="Bacteria"/>
</dbReference>
<comment type="caution">
    <text evidence="3">The sequence shown here is derived from an EMBL/GenBank/DDBJ whole genome shotgun (WGS) entry which is preliminary data.</text>
</comment>
<dbReference type="Proteomes" id="UP000004508">
    <property type="component" value="Unassembled WGS sequence"/>
</dbReference>
<dbReference type="InterPro" id="IPR050639">
    <property type="entry name" value="SSR_resolvase"/>
</dbReference>
<reference evidence="3 4" key="1">
    <citation type="journal article" date="2011" name="Stand. Genomic Sci.">
        <title>Non-contiguous finished genome sequence and contextual data of the filamentous soil bacterium Ktedonobacter racemifer type strain (SOSP1-21).</title>
        <authorList>
            <person name="Chang Y.J."/>
            <person name="Land M."/>
            <person name="Hauser L."/>
            <person name="Chertkov O."/>
            <person name="Del Rio T.G."/>
            <person name="Nolan M."/>
            <person name="Copeland A."/>
            <person name="Tice H."/>
            <person name="Cheng J.F."/>
            <person name="Lucas S."/>
            <person name="Han C."/>
            <person name="Goodwin L."/>
            <person name="Pitluck S."/>
            <person name="Ivanova N."/>
            <person name="Ovchinikova G."/>
            <person name="Pati A."/>
            <person name="Chen A."/>
            <person name="Palaniappan K."/>
            <person name="Mavromatis K."/>
            <person name="Liolios K."/>
            <person name="Brettin T."/>
            <person name="Fiebig A."/>
            <person name="Rohde M."/>
            <person name="Abt B."/>
            <person name="Goker M."/>
            <person name="Detter J.C."/>
            <person name="Woyke T."/>
            <person name="Bristow J."/>
            <person name="Eisen J.A."/>
            <person name="Markowitz V."/>
            <person name="Hugenholtz P."/>
            <person name="Kyrpides N.C."/>
            <person name="Klenk H.P."/>
            <person name="Lapidus A."/>
        </authorList>
    </citation>
    <scope>NUCLEOTIDE SEQUENCE [LARGE SCALE GENOMIC DNA]</scope>
    <source>
        <strain evidence="4">DSM 44963</strain>
    </source>
</reference>
<evidence type="ECO:0000259" key="2">
    <source>
        <dbReference type="SMART" id="SM00857"/>
    </source>
</evidence>
<dbReference type="PANTHER" id="PTHR30461:SF23">
    <property type="entry name" value="DNA RECOMBINASE-RELATED"/>
    <property type="match status" value="1"/>
</dbReference>
<keyword evidence="4" id="KW-1185">Reference proteome</keyword>
<feature type="domain" description="Resolvase/invertase-type recombinase catalytic" evidence="2">
    <location>
        <begin position="35"/>
        <end position="202"/>
    </location>
</feature>
<dbReference type="InterPro" id="IPR036162">
    <property type="entry name" value="Resolvase-like_N_sf"/>
</dbReference>